<organism evidence="2 3">
    <name type="scientific">Stieleria neptunia</name>
    <dbReference type="NCBI Taxonomy" id="2527979"/>
    <lineage>
        <taxon>Bacteria</taxon>
        <taxon>Pseudomonadati</taxon>
        <taxon>Planctomycetota</taxon>
        <taxon>Planctomycetia</taxon>
        <taxon>Pirellulales</taxon>
        <taxon>Pirellulaceae</taxon>
        <taxon>Stieleria</taxon>
    </lineage>
</organism>
<dbReference type="InterPro" id="IPR011044">
    <property type="entry name" value="Quino_amine_DH_bsu"/>
</dbReference>
<dbReference type="RefSeq" id="WP_145386598.1">
    <property type="nucleotide sequence ID" value="NZ_CP037423.1"/>
</dbReference>
<feature type="domain" description="Conserved hypothetical protein CHP03032" evidence="1">
    <location>
        <begin position="9"/>
        <end position="327"/>
    </location>
</feature>
<protein>
    <recommendedName>
        <fullName evidence="1">Conserved hypothetical protein CHP03032 domain-containing protein</fullName>
    </recommendedName>
</protein>
<reference evidence="2 3" key="1">
    <citation type="submission" date="2019-03" db="EMBL/GenBank/DDBJ databases">
        <title>Deep-cultivation of Planctomycetes and their phenomic and genomic characterization uncovers novel biology.</title>
        <authorList>
            <person name="Wiegand S."/>
            <person name="Jogler M."/>
            <person name="Boedeker C."/>
            <person name="Pinto D."/>
            <person name="Vollmers J."/>
            <person name="Rivas-Marin E."/>
            <person name="Kohn T."/>
            <person name="Peeters S.H."/>
            <person name="Heuer A."/>
            <person name="Rast P."/>
            <person name="Oberbeckmann S."/>
            <person name="Bunk B."/>
            <person name="Jeske O."/>
            <person name="Meyerdierks A."/>
            <person name="Storesund J.E."/>
            <person name="Kallscheuer N."/>
            <person name="Luecker S."/>
            <person name="Lage O.M."/>
            <person name="Pohl T."/>
            <person name="Merkel B.J."/>
            <person name="Hornburger P."/>
            <person name="Mueller R.-W."/>
            <person name="Bruemmer F."/>
            <person name="Labrenz M."/>
            <person name="Spormann A.M."/>
            <person name="Op den Camp H."/>
            <person name="Overmann J."/>
            <person name="Amann R."/>
            <person name="Jetten M.S.M."/>
            <person name="Mascher T."/>
            <person name="Medema M.H."/>
            <person name="Devos D.P."/>
            <person name="Kaster A.-K."/>
            <person name="Ovreas L."/>
            <person name="Rohde M."/>
            <person name="Galperin M.Y."/>
            <person name="Jogler C."/>
        </authorList>
    </citation>
    <scope>NUCLEOTIDE SEQUENCE [LARGE SCALE GENOMIC DNA]</scope>
    <source>
        <strain evidence="2 3">Enr13</strain>
    </source>
</reference>
<name>A0A518HPW6_9BACT</name>
<evidence type="ECO:0000313" key="2">
    <source>
        <dbReference type="EMBL" id="QDV42884.1"/>
    </source>
</evidence>
<dbReference type="InterPro" id="IPR017481">
    <property type="entry name" value="CHP03032"/>
</dbReference>
<dbReference type="OrthoDB" id="238183at2"/>
<dbReference type="AlphaFoldDB" id="A0A518HPW6"/>
<evidence type="ECO:0000313" key="3">
    <source>
        <dbReference type="Proteomes" id="UP000319004"/>
    </source>
</evidence>
<accession>A0A518HPW6</accession>
<proteinExistence type="predicted"/>
<dbReference type="SUPFAM" id="SSF50969">
    <property type="entry name" value="YVTN repeat-like/Quinoprotein amine dehydrogenase"/>
    <property type="match status" value="1"/>
</dbReference>
<dbReference type="Pfam" id="PF16261">
    <property type="entry name" value="DUF4915"/>
    <property type="match status" value="1"/>
</dbReference>
<dbReference type="Proteomes" id="UP000319004">
    <property type="component" value="Chromosome"/>
</dbReference>
<keyword evidence="3" id="KW-1185">Reference proteome</keyword>
<evidence type="ECO:0000259" key="1">
    <source>
        <dbReference type="Pfam" id="PF16261"/>
    </source>
</evidence>
<dbReference type="NCBIfam" id="TIGR03032">
    <property type="entry name" value="TIGR03032 family protein"/>
    <property type="match status" value="1"/>
</dbReference>
<dbReference type="EMBL" id="CP037423">
    <property type="protein sequence ID" value="QDV42884.1"/>
    <property type="molecule type" value="Genomic_DNA"/>
</dbReference>
<dbReference type="KEGG" id="snep:Enr13x_27350"/>
<gene>
    <name evidence="2" type="ORF">Enr13x_27350</name>
</gene>
<sequence>MLSILGSRNLTAWLTQHHISLAISTYQAGKLLLVGTKPDGGLAIFERTFNRCMGLWGNSQTIWMSTRYQLWRLENMRTGQPPASEFDRLFVPQVGYTTGDIDIHDVAVDGDGNPIFISTLFNCIATISQRRSFTPLWRPSFISKLAAEDRCHLNGMAMQDGRPRYVTACSRSDVIDGWRDRRHDGGVVIDVQSDQIIADGLSMPHSPRLVQNRLWLLDSGNGFLGFVDVKSGTFERVAFCPGYARGLAIIGDYAVVGLSKPRDDEQSFRGLNLDRELASRDAAPRCGVQVIDLRSGNVVHWIRMEGDVIGELYDVVVLPETRRPKALGFKTDEIERNVWFDEGDGVQSWSAGG</sequence>